<name>K4AH72_SETIT</name>
<dbReference type="Proteomes" id="UP000004995">
    <property type="component" value="Unassembled WGS sequence"/>
</dbReference>
<organism evidence="2 3">
    <name type="scientific">Setaria italica</name>
    <name type="common">Foxtail millet</name>
    <name type="synonym">Panicum italicum</name>
    <dbReference type="NCBI Taxonomy" id="4555"/>
    <lineage>
        <taxon>Eukaryota</taxon>
        <taxon>Viridiplantae</taxon>
        <taxon>Streptophyta</taxon>
        <taxon>Embryophyta</taxon>
        <taxon>Tracheophyta</taxon>
        <taxon>Spermatophyta</taxon>
        <taxon>Magnoliopsida</taxon>
        <taxon>Liliopsida</taxon>
        <taxon>Poales</taxon>
        <taxon>Poaceae</taxon>
        <taxon>PACMAD clade</taxon>
        <taxon>Panicoideae</taxon>
        <taxon>Panicodae</taxon>
        <taxon>Paniceae</taxon>
        <taxon>Cenchrinae</taxon>
        <taxon>Setaria</taxon>
    </lineage>
</organism>
<dbReference type="AlphaFoldDB" id="K4AH72"/>
<feature type="compositionally biased region" description="Gly residues" evidence="1">
    <location>
        <begin position="77"/>
        <end position="92"/>
    </location>
</feature>
<dbReference type="EMBL" id="AGNK02005458">
    <property type="status" value="NOT_ANNOTATED_CDS"/>
    <property type="molecule type" value="Genomic_DNA"/>
</dbReference>
<dbReference type="InParanoid" id="K4AH72"/>
<protein>
    <submittedName>
        <fullName evidence="2">Uncharacterized protein</fullName>
    </submittedName>
</protein>
<sequence length="92" mass="9661">MASEWRPRPLGSELIEPHRARGRTWLSRSGNGEPARREPIAGRDSAGPAKKRRSRDRKTGRGTGNGGSRSRAEEAGGQAGDGSPGPLEAGGC</sequence>
<feature type="compositionally biased region" description="Basic residues" evidence="1">
    <location>
        <begin position="49"/>
        <end position="60"/>
    </location>
</feature>
<evidence type="ECO:0000313" key="2">
    <source>
        <dbReference type="EnsemblPlants" id="KQK87921"/>
    </source>
</evidence>
<evidence type="ECO:0000256" key="1">
    <source>
        <dbReference type="SAM" id="MobiDB-lite"/>
    </source>
</evidence>
<reference evidence="2" key="2">
    <citation type="submission" date="2018-08" db="UniProtKB">
        <authorList>
            <consortium name="EnsemblPlants"/>
        </authorList>
    </citation>
    <scope>IDENTIFICATION</scope>
    <source>
        <strain evidence="2">Yugu1</strain>
    </source>
</reference>
<dbReference type="HOGENOM" id="CLU_2417419_0_0_1"/>
<proteinExistence type="predicted"/>
<evidence type="ECO:0000313" key="3">
    <source>
        <dbReference type="Proteomes" id="UP000004995"/>
    </source>
</evidence>
<reference evidence="3" key="1">
    <citation type="journal article" date="2012" name="Nat. Biotechnol.">
        <title>Reference genome sequence of the model plant Setaria.</title>
        <authorList>
            <person name="Bennetzen J.L."/>
            <person name="Schmutz J."/>
            <person name="Wang H."/>
            <person name="Percifield R."/>
            <person name="Hawkins J."/>
            <person name="Pontaroli A.C."/>
            <person name="Estep M."/>
            <person name="Feng L."/>
            <person name="Vaughn J.N."/>
            <person name="Grimwood J."/>
            <person name="Jenkins J."/>
            <person name="Barry K."/>
            <person name="Lindquist E."/>
            <person name="Hellsten U."/>
            <person name="Deshpande S."/>
            <person name="Wang X."/>
            <person name="Wu X."/>
            <person name="Mitros T."/>
            <person name="Triplett J."/>
            <person name="Yang X."/>
            <person name="Ye C.Y."/>
            <person name="Mauro-Herrera M."/>
            <person name="Wang L."/>
            <person name="Li P."/>
            <person name="Sharma M."/>
            <person name="Sharma R."/>
            <person name="Ronald P.C."/>
            <person name="Panaud O."/>
            <person name="Kellogg E.A."/>
            <person name="Brutnell T.P."/>
            <person name="Doust A.N."/>
            <person name="Tuskan G.A."/>
            <person name="Rokhsar D."/>
            <person name="Devos K.M."/>
        </authorList>
    </citation>
    <scope>NUCLEOTIDE SEQUENCE [LARGE SCALE GENOMIC DNA]</scope>
    <source>
        <strain evidence="3">cv. Yugu1</strain>
    </source>
</reference>
<dbReference type="EnsemblPlants" id="KQK87921">
    <property type="protein sequence ID" value="KQK87921"/>
    <property type="gene ID" value="SETIT_038229mg"/>
</dbReference>
<dbReference type="Gramene" id="KQK87921">
    <property type="protein sequence ID" value="KQK87921"/>
    <property type="gene ID" value="SETIT_038229mg"/>
</dbReference>
<accession>K4AH72</accession>
<keyword evidence="3" id="KW-1185">Reference proteome</keyword>
<feature type="region of interest" description="Disordered" evidence="1">
    <location>
        <begin position="1"/>
        <end position="92"/>
    </location>
</feature>